<evidence type="ECO:0000256" key="2">
    <source>
        <dbReference type="ARBA" id="ARBA00022525"/>
    </source>
</evidence>
<dbReference type="PRINTS" id="PR00007">
    <property type="entry name" value="COMPLEMNTC1Q"/>
</dbReference>
<evidence type="ECO:0000256" key="1">
    <source>
        <dbReference type="ARBA" id="ARBA00004613"/>
    </source>
</evidence>
<dbReference type="InterPro" id="IPR050822">
    <property type="entry name" value="Cerebellin_Synaptic_Org"/>
</dbReference>
<evidence type="ECO:0000256" key="3">
    <source>
        <dbReference type="ARBA" id="ARBA00022729"/>
    </source>
</evidence>
<dbReference type="AlphaFoldDB" id="A0A411DER2"/>
<evidence type="ECO:0000256" key="4">
    <source>
        <dbReference type="SAM" id="SignalP"/>
    </source>
</evidence>
<name>A0A411DER2_LITLI</name>
<dbReference type="Gene3D" id="2.60.120.40">
    <property type="match status" value="1"/>
</dbReference>
<feature type="signal peptide" evidence="4">
    <location>
        <begin position="1"/>
        <end position="20"/>
    </location>
</feature>
<dbReference type="PROSITE" id="PS50871">
    <property type="entry name" value="C1Q"/>
    <property type="match status" value="1"/>
</dbReference>
<accession>A0A411DER2</accession>
<dbReference type="PANTHER" id="PTHR22923">
    <property type="entry name" value="CEREBELLIN-RELATED"/>
    <property type="match status" value="1"/>
</dbReference>
<dbReference type="SUPFAM" id="SSF49842">
    <property type="entry name" value="TNF-like"/>
    <property type="match status" value="1"/>
</dbReference>
<feature type="chain" id="PRO_5019580694" evidence="4">
    <location>
        <begin position="21"/>
        <end position="188"/>
    </location>
</feature>
<reference evidence="6" key="1">
    <citation type="journal article" date="2019" name="Dev. Comp. Immunol.">
        <title>Derivatives of the lectin complement pathway in Lophotrochozoa.</title>
        <authorList>
            <person name="Gorbushin A.M."/>
        </authorList>
    </citation>
    <scope>NUCLEOTIDE SEQUENCE</scope>
    <source>
        <tissue evidence="6">Kidney</tissue>
    </source>
</reference>
<dbReference type="GO" id="GO:0005576">
    <property type="term" value="C:extracellular region"/>
    <property type="evidence" value="ECO:0007669"/>
    <property type="project" value="UniProtKB-SubCell"/>
</dbReference>
<sequence>MSLKCVVLLFAAVLTAQVEGNSLLKRTSEAKAEGKKLNEMTPEWHRFKRQMAMAVGFYADFGSKPYGDVNIATGATLKFNRVLTNAGNDYNRYTGIFTAPVSGLYSFHLHYMGGKNNGGTELAIRKGTTILATAYAAGNNKDAQDQGSCTAVAQLVRGDQISVKFYYGISEVWGSPLTSFSGFLVQRD</sequence>
<evidence type="ECO:0000313" key="6">
    <source>
        <dbReference type="EMBL" id="QBA18401.1"/>
    </source>
</evidence>
<comment type="subcellular location">
    <subcellularLocation>
        <location evidence="1">Secreted</location>
    </subcellularLocation>
</comment>
<dbReference type="InterPro" id="IPR008983">
    <property type="entry name" value="Tumour_necrosis_fac-like_dom"/>
</dbReference>
<dbReference type="Pfam" id="PF00386">
    <property type="entry name" value="C1q"/>
    <property type="match status" value="1"/>
</dbReference>
<keyword evidence="3 4" id="KW-0732">Signal</keyword>
<feature type="domain" description="C1q" evidence="5">
    <location>
        <begin position="50"/>
        <end position="188"/>
    </location>
</feature>
<dbReference type="PANTHER" id="PTHR22923:SF102">
    <property type="entry name" value="CEREBELLIN 13-RELATED"/>
    <property type="match status" value="1"/>
</dbReference>
<gene>
    <name evidence="6" type="primary">C1qDC2-12</name>
</gene>
<evidence type="ECO:0000259" key="5">
    <source>
        <dbReference type="PROSITE" id="PS50871"/>
    </source>
</evidence>
<keyword evidence="2" id="KW-0964">Secreted</keyword>
<dbReference type="EMBL" id="MK153107">
    <property type="protein sequence ID" value="QBA18401.1"/>
    <property type="molecule type" value="mRNA"/>
</dbReference>
<dbReference type="SMART" id="SM00110">
    <property type="entry name" value="C1Q"/>
    <property type="match status" value="1"/>
</dbReference>
<dbReference type="InterPro" id="IPR001073">
    <property type="entry name" value="C1q_dom"/>
</dbReference>
<organism evidence="6">
    <name type="scientific">Littorina littorea</name>
    <name type="common">Common periwinkle</name>
    <dbReference type="NCBI Taxonomy" id="31216"/>
    <lineage>
        <taxon>Eukaryota</taxon>
        <taxon>Metazoa</taxon>
        <taxon>Spiralia</taxon>
        <taxon>Lophotrochozoa</taxon>
        <taxon>Mollusca</taxon>
        <taxon>Gastropoda</taxon>
        <taxon>Caenogastropoda</taxon>
        <taxon>Littorinimorpha</taxon>
        <taxon>Littorinoidea</taxon>
        <taxon>Littorinidae</taxon>
        <taxon>Littorina</taxon>
    </lineage>
</organism>
<proteinExistence type="evidence at transcript level"/>
<protein>
    <submittedName>
        <fullName evidence="6">Type 2 C1q domain-containing protein 12</fullName>
    </submittedName>
</protein>